<gene>
    <name evidence="1" type="ordered locus">Os12g0135400</name>
    <name evidence="1" type="ORF">OSNPB_120135400</name>
</gene>
<dbReference type="Proteomes" id="UP000059680">
    <property type="component" value="Chromosome 12"/>
</dbReference>
<reference evidence="1 2" key="2">
    <citation type="journal article" date="2013" name="Plant Cell Physiol.">
        <title>Rice Annotation Project Database (RAP-DB): an integrative and interactive database for rice genomics.</title>
        <authorList>
            <person name="Sakai H."/>
            <person name="Lee S.S."/>
            <person name="Tanaka T."/>
            <person name="Numa H."/>
            <person name="Kim J."/>
            <person name="Kawahara Y."/>
            <person name="Wakimoto H."/>
            <person name="Yang C.C."/>
            <person name="Iwamoto M."/>
            <person name="Abe T."/>
            <person name="Yamada Y."/>
            <person name="Muto A."/>
            <person name="Inokuchi H."/>
            <person name="Ikemura T."/>
            <person name="Matsumoto T."/>
            <person name="Sasaki T."/>
            <person name="Itoh T."/>
        </authorList>
    </citation>
    <scope>NUCLEOTIDE SEQUENCE [LARGE SCALE GENOMIC DNA]</scope>
    <source>
        <strain evidence="2">cv. Nipponbare</strain>
    </source>
</reference>
<accession>A0A0P0Y6P4</accession>
<keyword evidence="2" id="KW-1185">Reference proteome</keyword>
<reference evidence="1 2" key="3">
    <citation type="journal article" date="2013" name="Rice">
        <title>Improvement of the Oryza sativa Nipponbare reference genome using next generation sequence and optical map data.</title>
        <authorList>
            <person name="Kawahara Y."/>
            <person name="de la Bastide M."/>
            <person name="Hamilton J.P."/>
            <person name="Kanamori H."/>
            <person name="McCombie W.R."/>
            <person name="Ouyang S."/>
            <person name="Schwartz D.C."/>
            <person name="Tanaka T."/>
            <person name="Wu J."/>
            <person name="Zhou S."/>
            <person name="Childs K.L."/>
            <person name="Davidson R.M."/>
            <person name="Lin H."/>
            <person name="Quesada-Ocampo L."/>
            <person name="Vaillancourt B."/>
            <person name="Sakai H."/>
            <person name="Lee S.S."/>
            <person name="Kim J."/>
            <person name="Numa H."/>
            <person name="Itoh T."/>
            <person name="Buell C.R."/>
            <person name="Matsumoto T."/>
        </authorList>
    </citation>
    <scope>NUCLEOTIDE SEQUENCE [LARGE SCALE GENOMIC DNA]</scope>
    <source>
        <strain evidence="2">cv. Nipponbare</strain>
    </source>
</reference>
<evidence type="ECO:0000313" key="1">
    <source>
        <dbReference type="EMBL" id="BAT15791.1"/>
    </source>
</evidence>
<protein>
    <submittedName>
        <fullName evidence="1">Os12g0135400 protein</fullName>
    </submittedName>
</protein>
<name>A0A0P0Y6P4_ORYSJ</name>
<dbReference type="InParanoid" id="A0A0P0Y6P4"/>
<reference evidence="2" key="1">
    <citation type="journal article" date="2005" name="Nature">
        <title>The map-based sequence of the rice genome.</title>
        <authorList>
            <consortium name="International rice genome sequencing project (IRGSP)"/>
            <person name="Matsumoto T."/>
            <person name="Wu J."/>
            <person name="Kanamori H."/>
            <person name="Katayose Y."/>
            <person name="Fujisawa M."/>
            <person name="Namiki N."/>
            <person name="Mizuno H."/>
            <person name="Yamamoto K."/>
            <person name="Antonio B.A."/>
            <person name="Baba T."/>
            <person name="Sakata K."/>
            <person name="Nagamura Y."/>
            <person name="Aoki H."/>
            <person name="Arikawa K."/>
            <person name="Arita K."/>
            <person name="Bito T."/>
            <person name="Chiden Y."/>
            <person name="Fujitsuka N."/>
            <person name="Fukunaka R."/>
            <person name="Hamada M."/>
            <person name="Harada C."/>
            <person name="Hayashi A."/>
            <person name="Hijishita S."/>
            <person name="Honda M."/>
            <person name="Hosokawa S."/>
            <person name="Ichikawa Y."/>
            <person name="Idonuma A."/>
            <person name="Iijima M."/>
            <person name="Ikeda M."/>
            <person name="Ikeno M."/>
            <person name="Ito K."/>
            <person name="Ito S."/>
            <person name="Ito T."/>
            <person name="Ito Y."/>
            <person name="Ito Y."/>
            <person name="Iwabuchi A."/>
            <person name="Kamiya K."/>
            <person name="Karasawa W."/>
            <person name="Kurita K."/>
            <person name="Katagiri S."/>
            <person name="Kikuta A."/>
            <person name="Kobayashi H."/>
            <person name="Kobayashi N."/>
            <person name="Machita K."/>
            <person name="Maehara T."/>
            <person name="Masukawa M."/>
            <person name="Mizubayashi T."/>
            <person name="Mukai Y."/>
            <person name="Nagasaki H."/>
            <person name="Nagata Y."/>
            <person name="Naito S."/>
            <person name="Nakashima M."/>
            <person name="Nakama Y."/>
            <person name="Nakamichi Y."/>
            <person name="Nakamura M."/>
            <person name="Meguro A."/>
            <person name="Negishi M."/>
            <person name="Ohta I."/>
            <person name="Ohta T."/>
            <person name="Okamoto M."/>
            <person name="Ono N."/>
            <person name="Saji S."/>
            <person name="Sakaguchi M."/>
            <person name="Sakai K."/>
            <person name="Shibata M."/>
            <person name="Shimokawa T."/>
            <person name="Song J."/>
            <person name="Takazaki Y."/>
            <person name="Terasawa K."/>
            <person name="Tsugane M."/>
            <person name="Tsuji K."/>
            <person name="Ueda S."/>
            <person name="Waki K."/>
            <person name="Yamagata H."/>
            <person name="Yamamoto M."/>
            <person name="Yamamoto S."/>
            <person name="Yamane H."/>
            <person name="Yoshiki S."/>
            <person name="Yoshihara R."/>
            <person name="Yukawa K."/>
            <person name="Zhong H."/>
            <person name="Yano M."/>
            <person name="Yuan Q."/>
            <person name="Ouyang S."/>
            <person name="Liu J."/>
            <person name="Jones K.M."/>
            <person name="Gansberger K."/>
            <person name="Moffat K."/>
            <person name="Hill J."/>
            <person name="Bera J."/>
            <person name="Fadrosh D."/>
            <person name="Jin S."/>
            <person name="Johri S."/>
            <person name="Kim M."/>
            <person name="Overton L."/>
            <person name="Reardon M."/>
            <person name="Tsitrin T."/>
            <person name="Vuong H."/>
            <person name="Weaver B."/>
            <person name="Ciecko A."/>
            <person name="Tallon L."/>
            <person name="Jackson J."/>
            <person name="Pai G."/>
            <person name="Aken S.V."/>
            <person name="Utterback T."/>
            <person name="Reidmuller S."/>
            <person name="Feldblyum T."/>
            <person name="Hsiao J."/>
            <person name="Zismann V."/>
            <person name="Iobst S."/>
            <person name="de Vazeille A.R."/>
            <person name="Buell C.R."/>
            <person name="Ying K."/>
            <person name="Li Y."/>
            <person name="Lu T."/>
            <person name="Huang Y."/>
            <person name="Zhao Q."/>
            <person name="Feng Q."/>
            <person name="Zhang L."/>
            <person name="Zhu J."/>
            <person name="Weng Q."/>
            <person name="Mu J."/>
            <person name="Lu Y."/>
            <person name="Fan D."/>
            <person name="Liu Y."/>
            <person name="Guan J."/>
            <person name="Zhang Y."/>
            <person name="Yu S."/>
            <person name="Liu X."/>
            <person name="Zhang Y."/>
            <person name="Hong G."/>
            <person name="Han B."/>
            <person name="Choisne N."/>
            <person name="Demange N."/>
            <person name="Orjeda G."/>
            <person name="Samain S."/>
            <person name="Cattolico L."/>
            <person name="Pelletier E."/>
            <person name="Couloux A."/>
            <person name="Segurens B."/>
            <person name="Wincker P."/>
            <person name="D'Hont A."/>
            <person name="Scarpelli C."/>
            <person name="Weissenbach J."/>
            <person name="Salanoubat M."/>
            <person name="Quetier F."/>
            <person name="Yu Y."/>
            <person name="Kim H.R."/>
            <person name="Rambo T."/>
            <person name="Currie J."/>
            <person name="Collura K."/>
            <person name="Luo M."/>
            <person name="Yang T."/>
            <person name="Ammiraju J.S.S."/>
            <person name="Engler F."/>
            <person name="Soderlund C."/>
            <person name="Wing R.A."/>
            <person name="Palmer L.E."/>
            <person name="de la Bastide M."/>
            <person name="Spiegel L."/>
            <person name="Nascimento L."/>
            <person name="Zutavern T."/>
            <person name="O'Shaughnessy A."/>
            <person name="Dike S."/>
            <person name="Dedhia N."/>
            <person name="Preston R."/>
            <person name="Balija V."/>
            <person name="McCombie W.R."/>
            <person name="Chow T."/>
            <person name="Chen H."/>
            <person name="Chung M."/>
            <person name="Chen C."/>
            <person name="Shaw J."/>
            <person name="Wu H."/>
            <person name="Hsiao K."/>
            <person name="Chao Y."/>
            <person name="Chu M."/>
            <person name="Cheng C."/>
            <person name="Hour A."/>
            <person name="Lee P."/>
            <person name="Lin S."/>
            <person name="Lin Y."/>
            <person name="Liou J."/>
            <person name="Liu S."/>
            <person name="Hsing Y."/>
            <person name="Raghuvanshi S."/>
            <person name="Mohanty A."/>
            <person name="Bharti A.K."/>
            <person name="Gaur A."/>
            <person name="Gupta V."/>
            <person name="Kumar D."/>
            <person name="Ravi V."/>
            <person name="Vij S."/>
            <person name="Kapur A."/>
            <person name="Khurana P."/>
            <person name="Khurana P."/>
            <person name="Khurana J.P."/>
            <person name="Tyagi A.K."/>
            <person name="Gaikwad K."/>
            <person name="Singh A."/>
            <person name="Dalal V."/>
            <person name="Srivastava S."/>
            <person name="Dixit A."/>
            <person name="Pal A.K."/>
            <person name="Ghazi I.A."/>
            <person name="Yadav M."/>
            <person name="Pandit A."/>
            <person name="Bhargava A."/>
            <person name="Sureshbabu K."/>
            <person name="Batra K."/>
            <person name="Sharma T.R."/>
            <person name="Mohapatra T."/>
            <person name="Singh N.K."/>
            <person name="Messing J."/>
            <person name="Nelson A.B."/>
            <person name="Fuks G."/>
            <person name="Kavchok S."/>
            <person name="Keizer G."/>
            <person name="Linton E."/>
            <person name="Llaca V."/>
            <person name="Song R."/>
            <person name="Tanyolac B."/>
            <person name="Young S."/>
            <person name="Ho-Il K."/>
            <person name="Hahn J.H."/>
            <person name="Sangsakoo G."/>
            <person name="Vanavichit A."/>
            <person name="de Mattos Luiz.A.T."/>
            <person name="Zimmer P.D."/>
            <person name="Malone G."/>
            <person name="Dellagostin O."/>
            <person name="de Oliveira A.C."/>
            <person name="Bevan M."/>
            <person name="Bancroft I."/>
            <person name="Minx P."/>
            <person name="Cordum H."/>
            <person name="Wilson R."/>
            <person name="Cheng Z."/>
            <person name="Jin W."/>
            <person name="Jiang J."/>
            <person name="Leong S.A."/>
            <person name="Iwama H."/>
            <person name="Gojobori T."/>
            <person name="Itoh T."/>
            <person name="Niimura Y."/>
            <person name="Fujii Y."/>
            <person name="Habara T."/>
            <person name="Sakai H."/>
            <person name="Sato Y."/>
            <person name="Wilson G."/>
            <person name="Kumar K."/>
            <person name="McCouch S."/>
            <person name="Juretic N."/>
            <person name="Hoen D."/>
            <person name="Wright S."/>
            <person name="Bruskiewich R."/>
            <person name="Bureau T."/>
            <person name="Miyao A."/>
            <person name="Hirochika H."/>
            <person name="Nishikawa T."/>
            <person name="Kadowaki K."/>
            <person name="Sugiura M."/>
            <person name="Burr B."/>
            <person name="Sasaki T."/>
        </authorList>
    </citation>
    <scope>NUCLEOTIDE SEQUENCE [LARGE SCALE GENOMIC DNA]</scope>
    <source>
        <strain evidence="2">cv. Nipponbare</strain>
    </source>
</reference>
<evidence type="ECO:0000313" key="2">
    <source>
        <dbReference type="Proteomes" id="UP000059680"/>
    </source>
</evidence>
<dbReference type="AlphaFoldDB" id="A0A0P0Y6P4"/>
<proteinExistence type="predicted"/>
<dbReference type="EMBL" id="AP014968">
    <property type="protein sequence ID" value="BAT15791.1"/>
    <property type="molecule type" value="Genomic_DNA"/>
</dbReference>
<sequence length="70" mass="7890">MSAVGRASATCGTRSHGGRRLLVVASVRPSVPQRCRLLVQSSHVTRRHRLRVPRHRRLLVRLSHGAAHRR</sequence>
<dbReference type="PaxDb" id="39947-A0A0P0Y6P4"/>
<organism evidence="1 2">
    <name type="scientific">Oryza sativa subsp. japonica</name>
    <name type="common">Rice</name>
    <dbReference type="NCBI Taxonomy" id="39947"/>
    <lineage>
        <taxon>Eukaryota</taxon>
        <taxon>Viridiplantae</taxon>
        <taxon>Streptophyta</taxon>
        <taxon>Embryophyta</taxon>
        <taxon>Tracheophyta</taxon>
        <taxon>Spermatophyta</taxon>
        <taxon>Magnoliopsida</taxon>
        <taxon>Liliopsida</taxon>
        <taxon>Poales</taxon>
        <taxon>Poaceae</taxon>
        <taxon>BOP clade</taxon>
        <taxon>Oryzoideae</taxon>
        <taxon>Oryzeae</taxon>
        <taxon>Oryzinae</taxon>
        <taxon>Oryza</taxon>
        <taxon>Oryza sativa</taxon>
    </lineage>
</organism>